<accession>L8WL53</accession>
<reference evidence="1 2" key="1">
    <citation type="journal article" date="2013" name="Nat. Commun.">
        <title>The evolution and pathogenic mechanisms of the rice sheath blight pathogen.</title>
        <authorList>
            <person name="Zheng A."/>
            <person name="Lin R."/>
            <person name="Xu L."/>
            <person name="Qin P."/>
            <person name="Tang C."/>
            <person name="Ai P."/>
            <person name="Zhang D."/>
            <person name="Liu Y."/>
            <person name="Sun Z."/>
            <person name="Feng H."/>
            <person name="Wang Y."/>
            <person name="Chen Y."/>
            <person name="Liang X."/>
            <person name="Fu R."/>
            <person name="Li Q."/>
            <person name="Zhang J."/>
            <person name="Yu X."/>
            <person name="Xie Z."/>
            <person name="Ding L."/>
            <person name="Guan P."/>
            <person name="Tang J."/>
            <person name="Liang Y."/>
            <person name="Wang S."/>
            <person name="Deng Q."/>
            <person name="Li S."/>
            <person name="Zhu J."/>
            <person name="Wang L."/>
            <person name="Liu H."/>
            <person name="Li P."/>
        </authorList>
    </citation>
    <scope>NUCLEOTIDE SEQUENCE [LARGE SCALE GENOMIC DNA]</scope>
    <source>
        <strain evidence="2">AG-1 IA</strain>
    </source>
</reference>
<dbReference type="HOGENOM" id="CLU_2414810_0_0_1"/>
<dbReference type="AlphaFoldDB" id="L8WL53"/>
<keyword evidence="2" id="KW-1185">Reference proteome</keyword>
<evidence type="ECO:0000313" key="2">
    <source>
        <dbReference type="Proteomes" id="UP000011668"/>
    </source>
</evidence>
<comment type="caution">
    <text evidence="1">The sequence shown here is derived from an EMBL/GenBank/DDBJ whole genome shotgun (WGS) entry which is preliminary data.</text>
</comment>
<protein>
    <submittedName>
        <fullName evidence="1">Uncharacterized protein</fullName>
    </submittedName>
</protein>
<dbReference type="Proteomes" id="UP000011668">
    <property type="component" value="Unassembled WGS sequence"/>
</dbReference>
<gene>
    <name evidence="1" type="ORF">AG1IA_07311</name>
</gene>
<sequence>MKSGRPPGYGIRGTVTQCARKGEKYWVTPATAKQRGVRFHLSSTLVNTDVDGDRVAEIMTIRKTLDCCGSKVKTVIRESPRDLIRSTGFVHE</sequence>
<dbReference type="EMBL" id="AFRT01002105">
    <property type="protein sequence ID" value="ELU38660.1"/>
    <property type="molecule type" value="Genomic_DNA"/>
</dbReference>
<name>L8WL53_THACA</name>
<organism evidence="1 2">
    <name type="scientific">Thanatephorus cucumeris (strain AG1-IA)</name>
    <name type="common">Rice sheath blight fungus</name>
    <name type="synonym">Rhizoctonia solani</name>
    <dbReference type="NCBI Taxonomy" id="983506"/>
    <lineage>
        <taxon>Eukaryota</taxon>
        <taxon>Fungi</taxon>
        <taxon>Dikarya</taxon>
        <taxon>Basidiomycota</taxon>
        <taxon>Agaricomycotina</taxon>
        <taxon>Agaricomycetes</taxon>
        <taxon>Cantharellales</taxon>
        <taxon>Ceratobasidiaceae</taxon>
        <taxon>Rhizoctonia</taxon>
        <taxon>Rhizoctonia solani AG-1</taxon>
    </lineage>
</organism>
<evidence type="ECO:0000313" key="1">
    <source>
        <dbReference type="EMBL" id="ELU38660.1"/>
    </source>
</evidence>
<proteinExistence type="predicted"/>